<gene>
    <name evidence="1" type="ORF">C8C78_101124</name>
</gene>
<evidence type="ECO:0000313" key="2">
    <source>
        <dbReference type="Proteomes" id="UP000247389"/>
    </source>
</evidence>
<evidence type="ECO:0000313" key="1">
    <source>
        <dbReference type="EMBL" id="PXV70127.1"/>
    </source>
</evidence>
<dbReference type="EMBL" id="QICM01000001">
    <property type="protein sequence ID" value="PXV70127.1"/>
    <property type="molecule type" value="Genomic_DNA"/>
</dbReference>
<dbReference type="RefSeq" id="WP_110300684.1">
    <property type="nucleotide sequence ID" value="NZ_QICM01000001.1"/>
</dbReference>
<proteinExistence type="predicted"/>
<dbReference type="AlphaFoldDB" id="A0A318EC18"/>
<name>A0A318EC18_9FIRM</name>
<protein>
    <submittedName>
        <fullName evidence="1">PD-(D/E)XK nuclease superfamily protein</fullName>
    </submittedName>
</protein>
<sequence>MSKMIKYERRLSNLAEIYSYLPDEKDRDTILGIFNKRYDENYISDYLAFVLDPDRNGIGAQPLNKILDYFTEEDNSLSKDDNIEINREFTLSNNRRIDLLININDSLIIGIENKVFAAESQNQTSDYAKNIKNMFGDDKDYLFIFLTKGGKEAASEEFMSLTYKNLVSLLKKVVFDFSENIRKSIYYQDFIIHLEEFIMRDNAFDITKKTELYIKNKKMIQDLQESFNKNSEMIFNYIKSYIRERVREKFNNGEWQFDFSRPNTNRSYQQIFKNNWNSHNNLRIHFEYHFHPYSLLSENEIAFMLDIEDSNKERFINLLEENNENYSFHFKEKGIETVSKKGRIAYKTYKYKDIKKDLPKIIDKSLEEFEFFIELVDNTFDYYPEGDSNAR</sequence>
<comment type="caution">
    <text evidence="1">The sequence shown here is derived from an EMBL/GenBank/DDBJ whole genome shotgun (WGS) entry which is preliminary data.</text>
</comment>
<dbReference type="Pfam" id="PF14281">
    <property type="entry name" value="PDDEXK_4"/>
    <property type="match status" value="1"/>
</dbReference>
<reference evidence="1 2" key="1">
    <citation type="submission" date="2018-04" db="EMBL/GenBank/DDBJ databases">
        <title>Subsurface microbial communities from deep shales in Ohio and West Virginia, USA.</title>
        <authorList>
            <person name="Wrighton K."/>
        </authorList>
    </citation>
    <scope>NUCLEOTIDE SEQUENCE [LARGE SCALE GENOMIC DNA]</scope>
    <source>
        <strain evidence="1 2">MSL28</strain>
    </source>
</reference>
<organism evidence="1 2">
    <name type="scientific">Halanaerobium congolense</name>
    <dbReference type="NCBI Taxonomy" id="54121"/>
    <lineage>
        <taxon>Bacteria</taxon>
        <taxon>Bacillati</taxon>
        <taxon>Bacillota</taxon>
        <taxon>Clostridia</taxon>
        <taxon>Halanaerobiales</taxon>
        <taxon>Halanaerobiaceae</taxon>
        <taxon>Halanaerobium</taxon>
    </lineage>
</organism>
<dbReference type="InterPro" id="IPR029470">
    <property type="entry name" value="PDDEXK_4"/>
</dbReference>
<dbReference type="Proteomes" id="UP000247389">
    <property type="component" value="Unassembled WGS sequence"/>
</dbReference>
<accession>A0A318EC18</accession>